<feature type="compositionally biased region" description="Basic and acidic residues" evidence="12">
    <location>
        <begin position="1065"/>
        <end position="1079"/>
    </location>
</feature>
<dbReference type="EMBL" id="NRRY01000001">
    <property type="protein sequence ID" value="MBK1616936.1"/>
    <property type="molecule type" value="Genomic_DNA"/>
</dbReference>
<dbReference type="InterPro" id="IPR000014">
    <property type="entry name" value="PAS"/>
</dbReference>
<dbReference type="Proteomes" id="UP001138768">
    <property type="component" value="Unassembled WGS sequence"/>
</dbReference>
<dbReference type="Gene3D" id="2.10.70.100">
    <property type="match status" value="1"/>
</dbReference>
<keyword evidence="7" id="KW-0067">ATP-binding</keyword>
<evidence type="ECO:0000256" key="4">
    <source>
        <dbReference type="ARBA" id="ARBA00022679"/>
    </source>
</evidence>
<dbReference type="InterPro" id="IPR013656">
    <property type="entry name" value="PAS_4"/>
</dbReference>
<dbReference type="CDD" id="cd00088">
    <property type="entry name" value="HPT"/>
    <property type="match status" value="1"/>
</dbReference>
<gene>
    <name evidence="18" type="ORF">CKO42_00430</name>
</gene>
<dbReference type="InterPro" id="IPR013655">
    <property type="entry name" value="PAS_fold_3"/>
</dbReference>
<dbReference type="InterPro" id="IPR011006">
    <property type="entry name" value="CheY-like_superfamily"/>
</dbReference>
<keyword evidence="6" id="KW-0418">Kinase</keyword>
<dbReference type="GO" id="GO:0005524">
    <property type="term" value="F:ATP binding"/>
    <property type="evidence" value="ECO:0007669"/>
    <property type="project" value="UniProtKB-KW"/>
</dbReference>
<dbReference type="NCBIfam" id="TIGR00229">
    <property type="entry name" value="sensory_box"/>
    <property type="match status" value="3"/>
</dbReference>
<evidence type="ECO:0000256" key="1">
    <source>
        <dbReference type="ARBA" id="ARBA00000085"/>
    </source>
</evidence>
<evidence type="ECO:0000256" key="5">
    <source>
        <dbReference type="ARBA" id="ARBA00022741"/>
    </source>
</evidence>
<keyword evidence="19" id="KW-1185">Reference proteome</keyword>
<feature type="domain" description="Histidine kinase" evidence="13">
    <location>
        <begin position="572"/>
        <end position="790"/>
    </location>
</feature>
<dbReference type="SUPFAM" id="SSF47384">
    <property type="entry name" value="Homodimeric domain of signal transducing histidine kinase"/>
    <property type="match status" value="1"/>
</dbReference>
<evidence type="ECO:0000256" key="3">
    <source>
        <dbReference type="ARBA" id="ARBA00022553"/>
    </source>
</evidence>
<reference evidence="18 19" key="1">
    <citation type="journal article" date="2020" name="Microorganisms">
        <title>Osmotic Adaptation and Compatible Solute Biosynthesis of Phototrophic Bacteria as Revealed from Genome Analyses.</title>
        <authorList>
            <person name="Imhoff J.F."/>
            <person name="Rahn T."/>
            <person name="Kunzel S."/>
            <person name="Keller A."/>
            <person name="Neulinger S.C."/>
        </authorList>
    </citation>
    <scope>NUCLEOTIDE SEQUENCE [LARGE SCALE GENOMIC DNA]</scope>
    <source>
        <strain evidence="18 19">DSM 25653</strain>
    </source>
</reference>
<dbReference type="PRINTS" id="PR00344">
    <property type="entry name" value="BCTRLSENSOR"/>
</dbReference>
<dbReference type="Pfam" id="PF00512">
    <property type="entry name" value="HisKA"/>
    <property type="match status" value="1"/>
</dbReference>
<feature type="domain" description="PAS" evidence="15">
    <location>
        <begin position="281"/>
        <end position="354"/>
    </location>
</feature>
<keyword evidence="5" id="KW-0547">Nucleotide-binding</keyword>
<feature type="region of interest" description="Disordered" evidence="12">
    <location>
        <begin position="1065"/>
        <end position="1097"/>
    </location>
</feature>
<evidence type="ECO:0000259" key="14">
    <source>
        <dbReference type="PROSITE" id="PS50110"/>
    </source>
</evidence>
<feature type="modified residue" description="Phosphohistidine" evidence="9">
    <location>
        <position position="1010"/>
    </location>
</feature>
<dbReference type="InterPro" id="IPR003594">
    <property type="entry name" value="HATPase_dom"/>
</dbReference>
<dbReference type="InterPro" id="IPR035965">
    <property type="entry name" value="PAS-like_dom_sf"/>
</dbReference>
<dbReference type="InterPro" id="IPR036890">
    <property type="entry name" value="HATPase_C_sf"/>
</dbReference>
<dbReference type="CDD" id="cd17546">
    <property type="entry name" value="REC_hyHK_CKI1_RcsC-like"/>
    <property type="match status" value="1"/>
</dbReference>
<feature type="coiled-coil region" evidence="11">
    <location>
        <begin position="398"/>
        <end position="429"/>
    </location>
</feature>
<dbReference type="AlphaFoldDB" id="A0A9X1B2S9"/>
<feature type="modified residue" description="4-aspartylphosphate" evidence="10">
    <location>
        <position position="864"/>
    </location>
</feature>
<dbReference type="SUPFAM" id="SSF55874">
    <property type="entry name" value="ATPase domain of HSP90 chaperone/DNA topoisomerase II/histidine kinase"/>
    <property type="match status" value="1"/>
</dbReference>
<dbReference type="Pfam" id="PF08447">
    <property type="entry name" value="PAS_3"/>
    <property type="match status" value="2"/>
</dbReference>
<dbReference type="Gene3D" id="3.30.450.20">
    <property type="entry name" value="PAS domain"/>
    <property type="match status" value="4"/>
</dbReference>
<comment type="catalytic activity">
    <reaction evidence="1">
        <text>ATP + protein L-histidine = ADP + protein N-phospho-L-histidine.</text>
        <dbReference type="EC" id="2.7.13.3"/>
    </reaction>
</comment>
<keyword evidence="3 10" id="KW-0597">Phosphoprotein</keyword>
<evidence type="ECO:0000256" key="6">
    <source>
        <dbReference type="ARBA" id="ARBA00022777"/>
    </source>
</evidence>
<dbReference type="PROSITE" id="PS50110">
    <property type="entry name" value="RESPONSE_REGULATORY"/>
    <property type="match status" value="1"/>
</dbReference>
<feature type="compositionally biased region" description="Low complexity" evidence="12">
    <location>
        <begin position="1080"/>
        <end position="1091"/>
    </location>
</feature>
<feature type="domain" description="PAC" evidence="16">
    <location>
        <begin position="502"/>
        <end position="554"/>
    </location>
</feature>
<evidence type="ECO:0000256" key="12">
    <source>
        <dbReference type="SAM" id="MobiDB-lite"/>
    </source>
</evidence>
<dbReference type="SMART" id="SM00388">
    <property type="entry name" value="HisKA"/>
    <property type="match status" value="1"/>
</dbReference>
<dbReference type="SUPFAM" id="SSF52172">
    <property type="entry name" value="CheY-like"/>
    <property type="match status" value="1"/>
</dbReference>
<dbReference type="FunFam" id="1.10.287.130:FF:000002">
    <property type="entry name" value="Two-component osmosensing histidine kinase"/>
    <property type="match status" value="1"/>
</dbReference>
<dbReference type="CDD" id="cd16922">
    <property type="entry name" value="HATPase_EvgS-ArcB-TorS-like"/>
    <property type="match status" value="1"/>
</dbReference>
<dbReference type="CDD" id="cd00082">
    <property type="entry name" value="HisKA"/>
    <property type="match status" value="1"/>
</dbReference>
<evidence type="ECO:0000256" key="9">
    <source>
        <dbReference type="PROSITE-ProRule" id="PRU00110"/>
    </source>
</evidence>
<dbReference type="InterPro" id="IPR004358">
    <property type="entry name" value="Sig_transdc_His_kin-like_C"/>
</dbReference>
<dbReference type="PANTHER" id="PTHR45339:SF5">
    <property type="entry name" value="HISTIDINE KINASE"/>
    <property type="match status" value="1"/>
</dbReference>
<dbReference type="GO" id="GO:0005886">
    <property type="term" value="C:plasma membrane"/>
    <property type="evidence" value="ECO:0007669"/>
    <property type="project" value="UniProtKB-SubCell"/>
</dbReference>
<dbReference type="Gene3D" id="1.20.120.160">
    <property type="entry name" value="HPT domain"/>
    <property type="match status" value="1"/>
</dbReference>
<dbReference type="GO" id="GO:0000155">
    <property type="term" value="F:phosphorelay sensor kinase activity"/>
    <property type="evidence" value="ECO:0007669"/>
    <property type="project" value="InterPro"/>
</dbReference>
<dbReference type="SMART" id="SM00448">
    <property type="entry name" value="REC"/>
    <property type="match status" value="1"/>
</dbReference>
<evidence type="ECO:0000259" key="13">
    <source>
        <dbReference type="PROSITE" id="PS50109"/>
    </source>
</evidence>
<dbReference type="FunFam" id="3.30.565.10:FF:000078">
    <property type="entry name" value="Two-component sensor histidine kinase"/>
    <property type="match status" value="1"/>
</dbReference>
<dbReference type="Gene3D" id="3.40.50.2300">
    <property type="match status" value="1"/>
</dbReference>
<evidence type="ECO:0000256" key="2">
    <source>
        <dbReference type="ARBA" id="ARBA00012438"/>
    </source>
</evidence>
<dbReference type="InterPro" id="IPR008207">
    <property type="entry name" value="Sig_transdc_His_kin_Hpt_dom"/>
</dbReference>
<keyword evidence="11" id="KW-0175">Coiled coil</keyword>
<comment type="caution">
    <text evidence="18">The sequence shown here is derived from an EMBL/GenBank/DDBJ whole genome shotgun (WGS) entry which is preliminary data.</text>
</comment>
<dbReference type="SUPFAM" id="SSF55785">
    <property type="entry name" value="PYP-like sensor domain (PAS domain)"/>
    <property type="match status" value="3"/>
</dbReference>
<dbReference type="InterPro" id="IPR001789">
    <property type="entry name" value="Sig_transdc_resp-reg_receiver"/>
</dbReference>
<evidence type="ECO:0000259" key="17">
    <source>
        <dbReference type="PROSITE" id="PS50894"/>
    </source>
</evidence>
<dbReference type="Pfam" id="PF01627">
    <property type="entry name" value="Hpt"/>
    <property type="match status" value="1"/>
</dbReference>
<proteinExistence type="predicted"/>
<dbReference type="PROSITE" id="PS50112">
    <property type="entry name" value="PAS"/>
    <property type="match status" value="1"/>
</dbReference>
<evidence type="ECO:0000256" key="8">
    <source>
        <dbReference type="ARBA" id="ARBA00023012"/>
    </source>
</evidence>
<dbReference type="PROSITE" id="PS50894">
    <property type="entry name" value="HPT"/>
    <property type="match status" value="1"/>
</dbReference>
<dbReference type="InterPro" id="IPR005467">
    <property type="entry name" value="His_kinase_dom"/>
</dbReference>
<dbReference type="Pfam" id="PF00072">
    <property type="entry name" value="Response_reg"/>
    <property type="match status" value="1"/>
</dbReference>
<evidence type="ECO:0000259" key="15">
    <source>
        <dbReference type="PROSITE" id="PS50112"/>
    </source>
</evidence>
<feature type="domain" description="Response regulatory" evidence="14">
    <location>
        <begin position="815"/>
        <end position="933"/>
    </location>
</feature>
<evidence type="ECO:0000313" key="19">
    <source>
        <dbReference type="Proteomes" id="UP001138768"/>
    </source>
</evidence>
<evidence type="ECO:0000313" key="18">
    <source>
        <dbReference type="EMBL" id="MBK1616936.1"/>
    </source>
</evidence>
<dbReference type="Pfam" id="PF08448">
    <property type="entry name" value="PAS_4"/>
    <property type="match status" value="1"/>
</dbReference>
<dbReference type="InterPro" id="IPR036641">
    <property type="entry name" value="HPT_dom_sf"/>
</dbReference>
<dbReference type="Gene3D" id="3.30.565.10">
    <property type="entry name" value="Histidine kinase-like ATPase, C-terminal domain"/>
    <property type="match status" value="1"/>
</dbReference>
<organism evidence="18 19">
    <name type="scientific">Lamprobacter modestohalophilus</name>
    <dbReference type="NCBI Taxonomy" id="1064514"/>
    <lineage>
        <taxon>Bacteria</taxon>
        <taxon>Pseudomonadati</taxon>
        <taxon>Pseudomonadota</taxon>
        <taxon>Gammaproteobacteria</taxon>
        <taxon>Chromatiales</taxon>
        <taxon>Chromatiaceae</taxon>
        <taxon>Lamprobacter</taxon>
    </lineage>
</organism>
<dbReference type="InterPro" id="IPR001610">
    <property type="entry name" value="PAC"/>
</dbReference>
<dbReference type="SMART" id="SM00387">
    <property type="entry name" value="HATPase_c"/>
    <property type="match status" value="1"/>
</dbReference>
<accession>A0A9X1B2S9</accession>
<keyword evidence="4" id="KW-0808">Transferase</keyword>
<keyword evidence="8" id="KW-0902">Two-component regulatory system</keyword>
<dbReference type="CDD" id="cd00130">
    <property type="entry name" value="PAS"/>
    <property type="match status" value="3"/>
</dbReference>
<dbReference type="SMART" id="SM00086">
    <property type="entry name" value="PAC"/>
    <property type="match status" value="2"/>
</dbReference>
<dbReference type="InterPro" id="IPR036097">
    <property type="entry name" value="HisK_dim/P_sf"/>
</dbReference>
<dbReference type="InterPro" id="IPR000700">
    <property type="entry name" value="PAS-assoc_C"/>
</dbReference>
<dbReference type="InterPro" id="IPR003661">
    <property type="entry name" value="HisK_dim/P_dom"/>
</dbReference>
<evidence type="ECO:0000256" key="7">
    <source>
        <dbReference type="ARBA" id="ARBA00022840"/>
    </source>
</evidence>
<dbReference type="Pfam" id="PF02518">
    <property type="entry name" value="HATPase_c"/>
    <property type="match status" value="1"/>
</dbReference>
<protein>
    <recommendedName>
        <fullName evidence="2">histidine kinase</fullName>
        <ecNumber evidence="2">2.7.13.3</ecNumber>
    </recommendedName>
</protein>
<dbReference type="RefSeq" id="WP_200236454.1">
    <property type="nucleotide sequence ID" value="NZ_NRRY01000001.1"/>
</dbReference>
<dbReference type="PROSITE" id="PS50109">
    <property type="entry name" value="HIS_KIN"/>
    <property type="match status" value="1"/>
</dbReference>
<evidence type="ECO:0000256" key="11">
    <source>
        <dbReference type="SAM" id="Coils"/>
    </source>
</evidence>
<dbReference type="PROSITE" id="PS50113">
    <property type="entry name" value="PAC"/>
    <property type="match status" value="1"/>
</dbReference>
<dbReference type="PANTHER" id="PTHR45339">
    <property type="entry name" value="HYBRID SIGNAL TRANSDUCTION HISTIDINE KINASE J"/>
    <property type="match status" value="1"/>
</dbReference>
<sequence length="1166" mass="128050">MLPACPPIDLDVLRSHLGLLFCYERPLDGSAERQRELQRVWGDVEALTGYDAAALSGGARPLSALLLPSDRLRVSRELARQAEQGDQFELRYRLRRQDGQTRWVRDAGRILRPPQGPTLLQGLIVDVTAEHERSRESARLQEALNSARELLQAVTETIDTDLVVIDGDGQVVLVNRSWLDSSALLGGGGSAAGDWLGQSLPDQVRANDHPALGGGDFATGIQAVQAGAKTHVERETSVALAWETRWLKLFATRLQGALPGVLVRRDDTTTLKKAQQALLEQSTYLNSILDSAQTLGIMALDAEQRIAFFNPAAETIFGLTEQQAVGRPLEALEASTGLDAERIRAGLGQAQGNGEAVFESSGFAGQPERIFESRIAPVRAADQRALGFLLTTRDVTDERSYTQRMEQLNEELEERVRQRTLELESSRASLESAQQIAAIGSWEWDLTSEQLLWSAEMYRIFGLEPSAGEPPLETLLELAHPDDRARFETAIRELQQAIRLQYDIEFRIIRRDREERVLRAIGRRLDNADGRGARLLGTLQDITERYRLMDELVKAKEAAEYASQAKSRFLANMSHEIRTPMNAIIGMTELVLETALDLQQHKLLKSACSSAHALMTILNDVLDVSKLESGKMALETILFSLPELLQELIDTTAAGARRHALELRLEISEGVPACVLGDPTRLRQVLTNLLSNAVKFTPEGSIRLVVAPVAGEDNLQFSVIDTGIGISAAHRRKLFERFSQADQSMTRRYGGTGLGTAIAKGIVEQMQGRIWVESEEGQGSRFHFIVPLPAAPGVSDCSSQADASLTDEPWTQPLRILLAEDIEINQELVELRLSQRGHQVRIAGDGRQALDLHAAEHFDLILMDVHMPQMSGDEAVRLIRQREQQSGRHIPIIMLTASVLPSDQQQCFDAGADDFVAKPIDFGDLYRKMARHFPTQEGPVAAAAATGPAAQQALPPLLTVDAAAGLRRWGDRHSWLKALRRFGQDYAEVSQRVSHSLANGQLDSARESLHALKGVAGNLGAKRLETVAQQLELALKQQRQPDQAQLAELQAAMDAVLADLDRLGPLDADQRDTDQKDTDQGNAAQGNGQQQVSGAEGRFRDPAKASLLLETLINALACSALDDEAIDGLRDALSPETFAALEQLLDGFELERAAQLAKSLKAEVDP</sequence>
<dbReference type="Gene3D" id="1.10.287.130">
    <property type="match status" value="1"/>
</dbReference>
<dbReference type="EC" id="2.7.13.3" evidence="2"/>
<dbReference type="SMART" id="SM00091">
    <property type="entry name" value="PAS"/>
    <property type="match status" value="3"/>
</dbReference>
<feature type="domain" description="HPt" evidence="17">
    <location>
        <begin position="971"/>
        <end position="1070"/>
    </location>
</feature>
<evidence type="ECO:0000259" key="16">
    <source>
        <dbReference type="PROSITE" id="PS50113"/>
    </source>
</evidence>
<dbReference type="SUPFAM" id="SSF47226">
    <property type="entry name" value="Histidine-containing phosphotransfer domain, HPT domain"/>
    <property type="match status" value="1"/>
</dbReference>
<name>A0A9X1B2S9_9GAMM</name>
<evidence type="ECO:0000256" key="10">
    <source>
        <dbReference type="PROSITE-ProRule" id="PRU00169"/>
    </source>
</evidence>